<name>A0A0L0FF42_9EUKA</name>
<keyword evidence="2" id="KW-1185">Reference proteome</keyword>
<dbReference type="RefSeq" id="XP_014149301.1">
    <property type="nucleotide sequence ID" value="XM_014293826.1"/>
</dbReference>
<gene>
    <name evidence="1" type="ORF">SARC_12074</name>
</gene>
<dbReference type="EMBL" id="KQ243649">
    <property type="protein sequence ID" value="KNC75399.1"/>
    <property type="molecule type" value="Genomic_DNA"/>
</dbReference>
<organism evidence="1 2">
    <name type="scientific">Sphaeroforma arctica JP610</name>
    <dbReference type="NCBI Taxonomy" id="667725"/>
    <lineage>
        <taxon>Eukaryota</taxon>
        <taxon>Ichthyosporea</taxon>
        <taxon>Ichthyophonida</taxon>
        <taxon>Sphaeroforma</taxon>
    </lineage>
</organism>
<proteinExistence type="predicted"/>
<evidence type="ECO:0000313" key="2">
    <source>
        <dbReference type="Proteomes" id="UP000054560"/>
    </source>
</evidence>
<dbReference type="Proteomes" id="UP000054560">
    <property type="component" value="Unassembled WGS sequence"/>
</dbReference>
<accession>A0A0L0FF42</accession>
<reference evidence="1 2" key="1">
    <citation type="submission" date="2011-02" db="EMBL/GenBank/DDBJ databases">
        <title>The Genome Sequence of Sphaeroforma arctica JP610.</title>
        <authorList>
            <consortium name="The Broad Institute Genome Sequencing Platform"/>
            <person name="Russ C."/>
            <person name="Cuomo C."/>
            <person name="Young S.K."/>
            <person name="Zeng Q."/>
            <person name="Gargeya S."/>
            <person name="Alvarado L."/>
            <person name="Berlin A."/>
            <person name="Chapman S.B."/>
            <person name="Chen Z."/>
            <person name="Freedman E."/>
            <person name="Gellesch M."/>
            <person name="Goldberg J."/>
            <person name="Griggs A."/>
            <person name="Gujja S."/>
            <person name="Heilman E."/>
            <person name="Heiman D."/>
            <person name="Howarth C."/>
            <person name="Mehta T."/>
            <person name="Neiman D."/>
            <person name="Pearson M."/>
            <person name="Roberts A."/>
            <person name="Saif S."/>
            <person name="Shea T."/>
            <person name="Shenoy N."/>
            <person name="Sisk P."/>
            <person name="Stolte C."/>
            <person name="Sykes S."/>
            <person name="White J."/>
            <person name="Yandava C."/>
            <person name="Burger G."/>
            <person name="Gray M.W."/>
            <person name="Holland P.W.H."/>
            <person name="King N."/>
            <person name="Lang F.B.F."/>
            <person name="Roger A.J."/>
            <person name="Ruiz-Trillo I."/>
            <person name="Haas B."/>
            <person name="Nusbaum C."/>
            <person name="Birren B."/>
        </authorList>
    </citation>
    <scope>NUCLEOTIDE SEQUENCE [LARGE SCALE GENOMIC DNA]</scope>
    <source>
        <strain evidence="1 2">JP610</strain>
    </source>
</reference>
<dbReference type="AlphaFoldDB" id="A0A0L0FF42"/>
<dbReference type="GeneID" id="25912578"/>
<protein>
    <submittedName>
        <fullName evidence="1">Uncharacterized protein</fullName>
    </submittedName>
</protein>
<sequence length="66" mass="7700">MSTASRTDTPLHNNEAKDRVHRIYYDPLDKRLRERAGSVIDTENEGRRMVPHITLTMPSMDTNMEK</sequence>
<evidence type="ECO:0000313" key="1">
    <source>
        <dbReference type="EMBL" id="KNC75399.1"/>
    </source>
</evidence>